<dbReference type="PANTHER" id="PTHR43466">
    <property type="entry name" value="2-OXO-4-HYDROXY-4-CARBOXY-5-UREIDOIMIDAZOLINE DECARBOXYLASE-RELATED"/>
    <property type="match status" value="1"/>
</dbReference>
<reference evidence="9" key="1">
    <citation type="journal article" date="2019" name="Int. J. Syst. Evol. Microbiol.">
        <title>The Global Catalogue of Microorganisms (GCM) 10K type strain sequencing project: providing services to taxonomists for standard genome sequencing and annotation.</title>
        <authorList>
            <consortium name="The Broad Institute Genomics Platform"/>
            <consortium name="The Broad Institute Genome Sequencing Center for Infectious Disease"/>
            <person name="Wu L."/>
            <person name="Ma J."/>
        </authorList>
    </citation>
    <scope>NUCLEOTIDE SEQUENCE [LARGE SCALE GENOMIC DNA]</scope>
    <source>
        <strain evidence="9">CGMCC 1.10130</strain>
    </source>
</reference>
<evidence type="ECO:0000256" key="2">
    <source>
        <dbReference type="ARBA" id="ARBA00004754"/>
    </source>
</evidence>
<dbReference type="Gene3D" id="1.10.3330.10">
    <property type="entry name" value="Oxo-4-hydroxy-4-carboxy-5-ureidoimidazoline decarboxylase"/>
    <property type="match status" value="1"/>
</dbReference>
<dbReference type="InterPro" id="IPR018020">
    <property type="entry name" value="OHCU_decarboxylase"/>
</dbReference>
<dbReference type="NCBIfam" id="TIGR03180">
    <property type="entry name" value="UraD_2"/>
    <property type="match status" value="1"/>
</dbReference>
<comment type="catalytic activity">
    <reaction evidence="1">
        <text>5-hydroxy-2-oxo-4-ureido-2,5-dihydro-1H-imidazole-5-carboxylate + H(+) = (S)-allantoin + CO2</text>
        <dbReference type="Rhea" id="RHEA:26301"/>
        <dbReference type="ChEBI" id="CHEBI:15378"/>
        <dbReference type="ChEBI" id="CHEBI:15678"/>
        <dbReference type="ChEBI" id="CHEBI:16526"/>
        <dbReference type="ChEBI" id="CHEBI:58639"/>
        <dbReference type="EC" id="4.1.1.97"/>
    </reaction>
</comment>
<evidence type="ECO:0000313" key="9">
    <source>
        <dbReference type="Proteomes" id="UP000619743"/>
    </source>
</evidence>
<comment type="caution">
    <text evidence="8">The sequence shown here is derived from an EMBL/GenBank/DDBJ whole genome shotgun (WGS) entry which is preliminary data.</text>
</comment>
<dbReference type="PANTHER" id="PTHR43466:SF1">
    <property type="entry name" value="2-OXO-4-HYDROXY-4-CARBOXY-5-UREIDOIMIDAZOLINE DECARBOXYLASE-RELATED"/>
    <property type="match status" value="1"/>
</dbReference>
<evidence type="ECO:0000256" key="5">
    <source>
        <dbReference type="ARBA" id="ARBA00022793"/>
    </source>
</evidence>
<dbReference type="SUPFAM" id="SSF158694">
    <property type="entry name" value="UraD-Like"/>
    <property type="match status" value="1"/>
</dbReference>
<feature type="domain" description="Oxo-4-hydroxy-4-carboxy-5-ureidoimidazoline decarboxylase" evidence="7">
    <location>
        <begin position="7"/>
        <end position="160"/>
    </location>
</feature>
<gene>
    <name evidence="8" type="ORF">GCM10011369_13210</name>
</gene>
<dbReference type="GO" id="GO:0019628">
    <property type="term" value="P:urate catabolic process"/>
    <property type="evidence" value="ECO:0007669"/>
    <property type="project" value="TreeGrafter"/>
</dbReference>
<sequence>MKLSQFNTLPHEQAVQALHECCHCQQWATALSNMRPFQSDKQLLQQASDTWQMANEQQILEAFSGHARIGDIELLRSKFAGKAAEEQGQVAAADDQVLYELKRLNDLYFEKNGFIFIVCASGKSAQQMLSLLQARIHNSRDAELQNGAREQGEITKLRLRKLLTDDIE</sequence>
<dbReference type="OrthoDB" id="9800909at2"/>
<dbReference type="RefSeq" id="WP_087505314.1">
    <property type="nucleotide sequence ID" value="NZ_BMDX01000005.1"/>
</dbReference>
<keyword evidence="4" id="KW-0659">Purine metabolism</keyword>
<protein>
    <recommendedName>
        <fullName evidence="3">2-oxo-4-hydroxy-4-carboxy-5-ureidoimidazoline decarboxylase</fullName>
        <ecNumber evidence="3">4.1.1.97</ecNumber>
    </recommendedName>
</protein>
<dbReference type="GO" id="GO:0006144">
    <property type="term" value="P:purine nucleobase metabolic process"/>
    <property type="evidence" value="ECO:0007669"/>
    <property type="project" value="UniProtKB-KW"/>
</dbReference>
<evidence type="ECO:0000256" key="3">
    <source>
        <dbReference type="ARBA" id="ARBA00012257"/>
    </source>
</evidence>
<organism evidence="8 9">
    <name type="scientific">Neiella marina</name>
    <dbReference type="NCBI Taxonomy" id="508461"/>
    <lineage>
        <taxon>Bacteria</taxon>
        <taxon>Pseudomonadati</taxon>
        <taxon>Pseudomonadota</taxon>
        <taxon>Gammaproteobacteria</taxon>
        <taxon>Alteromonadales</taxon>
        <taxon>Echinimonadaceae</taxon>
        <taxon>Neiella</taxon>
    </lineage>
</organism>
<evidence type="ECO:0000256" key="1">
    <source>
        <dbReference type="ARBA" id="ARBA00001163"/>
    </source>
</evidence>
<name>A0A8J2XNK9_9GAMM</name>
<keyword evidence="6" id="KW-0456">Lyase</keyword>
<dbReference type="InterPro" id="IPR017595">
    <property type="entry name" value="OHCU_decarboxylase-2"/>
</dbReference>
<dbReference type="NCBIfam" id="NF010372">
    <property type="entry name" value="PRK13798.1"/>
    <property type="match status" value="1"/>
</dbReference>
<dbReference type="EC" id="4.1.1.97" evidence="3"/>
<dbReference type="Pfam" id="PF09349">
    <property type="entry name" value="OHCU_decarbox"/>
    <property type="match status" value="1"/>
</dbReference>
<evidence type="ECO:0000256" key="4">
    <source>
        <dbReference type="ARBA" id="ARBA00022631"/>
    </source>
</evidence>
<keyword evidence="5" id="KW-0210">Decarboxylase</keyword>
<dbReference type="AlphaFoldDB" id="A0A8J2XNK9"/>
<dbReference type="Proteomes" id="UP000619743">
    <property type="component" value="Unassembled WGS sequence"/>
</dbReference>
<evidence type="ECO:0000259" key="7">
    <source>
        <dbReference type="Pfam" id="PF09349"/>
    </source>
</evidence>
<dbReference type="GO" id="GO:0051997">
    <property type="term" value="F:2-oxo-4-hydroxy-4-carboxy-5-ureidoimidazoline decarboxylase activity"/>
    <property type="evidence" value="ECO:0007669"/>
    <property type="project" value="UniProtKB-EC"/>
</dbReference>
<dbReference type="EMBL" id="BMDX01000005">
    <property type="protein sequence ID" value="GGA72822.1"/>
    <property type="molecule type" value="Genomic_DNA"/>
</dbReference>
<proteinExistence type="predicted"/>
<accession>A0A8J2XNK9</accession>
<dbReference type="InterPro" id="IPR036778">
    <property type="entry name" value="OHCU_decarboxylase_sf"/>
</dbReference>
<keyword evidence="9" id="KW-1185">Reference proteome</keyword>
<evidence type="ECO:0000313" key="8">
    <source>
        <dbReference type="EMBL" id="GGA72822.1"/>
    </source>
</evidence>
<comment type="pathway">
    <text evidence="2">Purine metabolism; urate degradation; (S)-allantoin from urate: step 3/3.</text>
</comment>
<evidence type="ECO:0000256" key="6">
    <source>
        <dbReference type="ARBA" id="ARBA00023239"/>
    </source>
</evidence>